<gene>
    <name evidence="2" type="ORF">PPTG_22865</name>
</gene>
<dbReference type="VEuPathDB" id="FungiDB:PPTG_22865"/>
<dbReference type="Proteomes" id="UP000018817">
    <property type="component" value="Unassembled WGS sequence"/>
</dbReference>
<evidence type="ECO:0000256" key="1">
    <source>
        <dbReference type="SAM" id="MobiDB-lite"/>
    </source>
</evidence>
<name>W2Q8Z9_PHYN3</name>
<feature type="compositionally biased region" description="Acidic residues" evidence="1">
    <location>
        <begin position="40"/>
        <end position="59"/>
    </location>
</feature>
<feature type="region of interest" description="Disordered" evidence="1">
    <location>
        <begin position="23"/>
        <end position="59"/>
    </location>
</feature>
<dbReference type="EMBL" id="KI669585">
    <property type="protein sequence ID" value="ETN09326.1"/>
    <property type="molecule type" value="Genomic_DNA"/>
</dbReference>
<dbReference type="RefSeq" id="XP_008905159.1">
    <property type="nucleotide sequence ID" value="XM_008906911.1"/>
</dbReference>
<protein>
    <submittedName>
        <fullName evidence="2">Uncharacterized protein</fullName>
    </submittedName>
</protein>
<organism evidence="2 3">
    <name type="scientific">Phytophthora nicotianae (strain INRA-310)</name>
    <name type="common">Phytophthora parasitica</name>
    <dbReference type="NCBI Taxonomy" id="761204"/>
    <lineage>
        <taxon>Eukaryota</taxon>
        <taxon>Sar</taxon>
        <taxon>Stramenopiles</taxon>
        <taxon>Oomycota</taxon>
        <taxon>Peronosporomycetes</taxon>
        <taxon>Peronosporales</taxon>
        <taxon>Peronosporaceae</taxon>
        <taxon>Phytophthora</taxon>
    </lineage>
</organism>
<reference evidence="2 3" key="2">
    <citation type="submission" date="2013-11" db="EMBL/GenBank/DDBJ databases">
        <title>The Genome Sequence of Phytophthora parasitica INRA-310.</title>
        <authorList>
            <consortium name="The Broad Institute Genomics Platform"/>
            <person name="Russ C."/>
            <person name="Tyler B."/>
            <person name="Panabieres F."/>
            <person name="Shan W."/>
            <person name="Tripathy S."/>
            <person name="Grunwald N."/>
            <person name="Machado M."/>
            <person name="Johnson C.S."/>
            <person name="Arredondo F."/>
            <person name="Hong C."/>
            <person name="Coffey M."/>
            <person name="Young S.K."/>
            <person name="Zeng Q."/>
            <person name="Gargeya S."/>
            <person name="Fitzgerald M."/>
            <person name="Abouelleil A."/>
            <person name="Alvarado L."/>
            <person name="Chapman S.B."/>
            <person name="Gainer-Dewar J."/>
            <person name="Goldberg J."/>
            <person name="Griggs A."/>
            <person name="Gujja S."/>
            <person name="Hansen M."/>
            <person name="Howarth C."/>
            <person name="Imamovic A."/>
            <person name="Ireland A."/>
            <person name="Larimer J."/>
            <person name="McCowan C."/>
            <person name="Murphy C."/>
            <person name="Pearson M."/>
            <person name="Poon T.W."/>
            <person name="Priest M."/>
            <person name="Roberts A."/>
            <person name="Saif S."/>
            <person name="Shea T."/>
            <person name="Sykes S."/>
            <person name="Wortman J."/>
            <person name="Nusbaum C."/>
            <person name="Birren B."/>
        </authorList>
    </citation>
    <scope>NUCLEOTIDE SEQUENCE [LARGE SCALE GENOMIC DNA]</scope>
    <source>
        <strain evidence="2 3">INRA-310</strain>
    </source>
</reference>
<evidence type="ECO:0000313" key="3">
    <source>
        <dbReference type="Proteomes" id="UP000018817"/>
    </source>
</evidence>
<sequence>MRTYNTPYSLLVHQCQLNPKVLSVDDVDMPSSRKGIRNDESEEDNAMDSEEDNDKDSEE</sequence>
<accession>W2Q8Z9</accession>
<dbReference type="AlphaFoldDB" id="W2Q8Z9"/>
<reference evidence="3" key="1">
    <citation type="submission" date="2011-12" db="EMBL/GenBank/DDBJ databases">
        <authorList>
            <consortium name="The Broad Institute Genome Sequencing Platform"/>
            <person name="Russ C."/>
            <person name="Tyler B."/>
            <person name="Panabieres F."/>
            <person name="Shan W."/>
            <person name="Tripathy S."/>
            <person name="Grunwald N."/>
            <person name="Machado M."/>
            <person name="Young S.K."/>
            <person name="Zeng Q."/>
            <person name="Gargeya S."/>
            <person name="Fitzgerald M."/>
            <person name="Haas B."/>
            <person name="Abouelleil A."/>
            <person name="Alvarado L."/>
            <person name="Arachchi H.M."/>
            <person name="Berlin A."/>
            <person name="Chapman S.B."/>
            <person name="Gearin G."/>
            <person name="Goldberg J."/>
            <person name="Griggs A."/>
            <person name="Gujja S."/>
            <person name="Hansen M."/>
            <person name="Heiman D."/>
            <person name="Howarth C."/>
            <person name="Larimer J."/>
            <person name="Lui A."/>
            <person name="MacDonald P.J.P."/>
            <person name="McCowen C."/>
            <person name="Montmayeur A."/>
            <person name="Murphy C."/>
            <person name="Neiman D."/>
            <person name="Pearson M."/>
            <person name="Priest M."/>
            <person name="Roberts A."/>
            <person name="Saif S."/>
            <person name="Shea T."/>
            <person name="Sisk P."/>
            <person name="Stolte C."/>
            <person name="Sykes S."/>
            <person name="Wortman J."/>
            <person name="Nusbaum C."/>
            <person name="Birren B."/>
        </authorList>
    </citation>
    <scope>NUCLEOTIDE SEQUENCE [LARGE SCALE GENOMIC DNA]</scope>
    <source>
        <strain evidence="3">INRA-310</strain>
    </source>
</reference>
<proteinExistence type="predicted"/>
<dbReference type="GeneID" id="20191464"/>
<evidence type="ECO:0000313" key="2">
    <source>
        <dbReference type="EMBL" id="ETN09326.1"/>
    </source>
</evidence>